<accession>A0A6V7MQQ0</accession>
<evidence type="ECO:0000313" key="4">
    <source>
        <dbReference type="EMBL" id="SUZ27730.1"/>
    </source>
</evidence>
<name>A0A6V7MQQ0_9XANT</name>
<dbReference type="RefSeq" id="WP_104648391.1">
    <property type="nucleotide sequence ID" value="NZ_HG999363.1"/>
</dbReference>
<dbReference type="PANTHER" id="PTHR30386">
    <property type="entry name" value="MEMBRANE FUSION SUBUNIT OF EMRAB-TOLC MULTIDRUG EFFLUX PUMP"/>
    <property type="match status" value="1"/>
</dbReference>
<protein>
    <submittedName>
        <fullName evidence="3">HlyD family efflux transporter periplasmic adaptor subunit</fullName>
    </submittedName>
    <submittedName>
        <fullName evidence="4">RND efflux membrane fusion protein</fullName>
    </submittedName>
</protein>
<keyword evidence="5" id="KW-1185">Reference proteome</keyword>
<evidence type="ECO:0000256" key="2">
    <source>
        <dbReference type="SAM" id="Phobius"/>
    </source>
</evidence>
<evidence type="ECO:0000313" key="6">
    <source>
        <dbReference type="Proteomes" id="UP000515493"/>
    </source>
</evidence>
<dbReference type="PANTHER" id="PTHR30386:SF27">
    <property type="entry name" value="MEMBRANE FUSION PROTEIN (MFP) FAMILY PROTEIN"/>
    <property type="match status" value="1"/>
</dbReference>
<keyword evidence="2" id="KW-1133">Transmembrane helix</keyword>
<keyword evidence="2" id="KW-0472">Membrane</keyword>
<evidence type="ECO:0000313" key="3">
    <source>
        <dbReference type="EMBL" id="CAD1790341.1"/>
    </source>
</evidence>
<dbReference type="GeneID" id="79388918"/>
<dbReference type="AlphaFoldDB" id="A0A6V7MQQ0"/>
<proteinExistence type="predicted"/>
<dbReference type="Gene3D" id="1.10.287.470">
    <property type="entry name" value="Helix hairpin bin"/>
    <property type="match status" value="1"/>
</dbReference>
<dbReference type="EMBL" id="LR861803">
    <property type="protein sequence ID" value="CAD1790341.1"/>
    <property type="molecule type" value="Genomic_DNA"/>
</dbReference>
<reference evidence="4 5" key="1">
    <citation type="submission" date="2018-06" db="EMBL/GenBank/DDBJ databases">
        <authorList>
            <person name="Pothier F. J."/>
        </authorList>
    </citation>
    <scope>NUCLEOTIDE SEQUENCE [LARGE SCALE GENOMIC DNA]</scope>
    <source>
        <strain evidence="4 5">CPBF 424</strain>
    </source>
</reference>
<sequence>MQHASDRIAHFPTLASMRPPSIAKVLAWMLLIGVAIAGSILAFAPWVQTASGKGQVVALDPGDRQQQVTAFVPGRVERWYVHDGQHVAKGDPIARVGDLDPDLLARLASERAQVAAEISAIQQSRAVASIDVERSRQLLAEGLAGRRDYELTQIKVAEADAKLAESRAKLTRIDIQLNRQSAQLVRAPRDGRVQQLNAASGSAMVSPGTVLAVIAPERVERAVELYIDGRDVPLIRPGRPVRLEFEGWPAIQFSGWPSVAHGMFDGRVRAIDPNAAPDGLFRILVEPQPGKPAWPAQEFARQGGKVRGWVQGETVKVGYELWRQLNNFPLEFGRRPSATTTQDEGKAKPASAGKSEDDETGKK</sequence>
<evidence type="ECO:0000313" key="5">
    <source>
        <dbReference type="Proteomes" id="UP000254168"/>
    </source>
</evidence>
<dbReference type="Proteomes" id="UP000515493">
    <property type="component" value="Chromosome"/>
</dbReference>
<dbReference type="Proteomes" id="UP000254168">
    <property type="component" value="Unassembled WGS sequence"/>
</dbReference>
<reference evidence="3 6" key="2">
    <citation type="submission" date="2020-07" db="EMBL/GenBank/DDBJ databases">
        <authorList>
            <person name="Teixeira M."/>
        </authorList>
    </citation>
    <scope>NUCLEOTIDE SEQUENCE [LARGE SCALE GENOMIC DNA]</scope>
    <source>
        <strain evidence="3">1</strain>
    </source>
</reference>
<dbReference type="KEGG" id="xeu:XSP_001595"/>
<dbReference type="SUPFAM" id="SSF111369">
    <property type="entry name" value="HlyD-like secretion proteins"/>
    <property type="match status" value="1"/>
</dbReference>
<dbReference type="Gene3D" id="2.40.50.100">
    <property type="match status" value="1"/>
</dbReference>
<dbReference type="InterPro" id="IPR050739">
    <property type="entry name" value="MFP"/>
</dbReference>
<evidence type="ECO:0000256" key="1">
    <source>
        <dbReference type="SAM" id="MobiDB-lite"/>
    </source>
</evidence>
<feature type="transmembrane region" description="Helical" evidence="2">
    <location>
        <begin position="25"/>
        <end position="47"/>
    </location>
</feature>
<organism evidence="3 6">
    <name type="scientific">Xanthomonas euroxanthea</name>
    <dbReference type="NCBI Taxonomy" id="2259622"/>
    <lineage>
        <taxon>Bacteria</taxon>
        <taxon>Pseudomonadati</taxon>
        <taxon>Pseudomonadota</taxon>
        <taxon>Gammaproteobacteria</taxon>
        <taxon>Lysobacterales</taxon>
        <taxon>Lysobacteraceae</taxon>
        <taxon>Xanthomonas</taxon>
    </lineage>
</organism>
<gene>
    <name evidence="4" type="ORF">CPBF424_15230</name>
    <name evidence="3" type="ORF">XSP_001595</name>
</gene>
<feature type="region of interest" description="Disordered" evidence="1">
    <location>
        <begin position="331"/>
        <end position="363"/>
    </location>
</feature>
<keyword evidence="2" id="KW-0812">Transmembrane</keyword>
<dbReference type="EMBL" id="UIHB01000002">
    <property type="protein sequence ID" value="SUZ27730.1"/>
    <property type="molecule type" value="Genomic_DNA"/>
</dbReference>